<proteinExistence type="predicted"/>
<dbReference type="Gene3D" id="2.60.40.1240">
    <property type="match status" value="1"/>
</dbReference>
<feature type="region of interest" description="Disordered" evidence="2">
    <location>
        <begin position="116"/>
        <end position="146"/>
    </location>
</feature>
<keyword evidence="3" id="KW-0472">Membrane</keyword>
<feature type="transmembrane region" description="Helical" evidence="3">
    <location>
        <begin position="79"/>
        <end position="105"/>
    </location>
</feature>
<sequence length="273" mass="27816">MSQQMQFPPGPPVPMGAPAPQTARNGLGIAALVLGVIGVLSGLIPLLFWLAGTLGLLALIFGLIGRGRAKRGQATNKGVALAGLLLGVAAMIVAVIGAVITFTAVKGAVDEINKSLESSTAQPKTGTEGADAADTEGGANGSAGEALHAGDTAEYETGLSVTVSKASSYSPDEFAVGHKGSNKAYKVTVQLQNKGKEKFDSTLTLVEARAGEDGKEAEQIFDGSVGKGFNGKILPGKTATVEFAFDTPAAAKNLDVEVVPGLELEASQWELKL</sequence>
<dbReference type="Pfam" id="PF11611">
    <property type="entry name" value="DUF4352"/>
    <property type="match status" value="1"/>
</dbReference>
<dbReference type="EMBL" id="BAAABY010000027">
    <property type="protein sequence ID" value="GAA0470763.1"/>
    <property type="molecule type" value="Genomic_DNA"/>
</dbReference>
<evidence type="ECO:0000256" key="1">
    <source>
        <dbReference type="ARBA" id="ARBA00022729"/>
    </source>
</evidence>
<dbReference type="RefSeq" id="WP_346096218.1">
    <property type="nucleotide sequence ID" value="NZ_BAAABY010000027.1"/>
</dbReference>
<evidence type="ECO:0000256" key="2">
    <source>
        <dbReference type="SAM" id="MobiDB-lite"/>
    </source>
</evidence>
<gene>
    <name evidence="5" type="ORF">GCM10010361_38670</name>
</gene>
<keyword evidence="6" id="KW-1185">Reference proteome</keyword>
<organism evidence="5 6">
    <name type="scientific">Streptomyces olivaceiscleroticus</name>
    <dbReference type="NCBI Taxonomy" id="68245"/>
    <lineage>
        <taxon>Bacteria</taxon>
        <taxon>Bacillati</taxon>
        <taxon>Actinomycetota</taxon>
        <taxon>Actinomycetes</taxon>
        <taxon>Kitasatosporales</taxon>
        <taxon>Streptomycetaceae</taxon>
        <taxon>Streptomyces</taxon>
    </lineage>
</organism>
<keyword evidence="1" id="KW-0732">Signal</keyword>
<keyword evidence="3" id="KW-0812">Transmembrane</keyword>
<feature type="compositionally biased region" description="Low complexity" evidence="2">
    <location>
        <begin position="125"/>
        <end position="137"/>
    </location>
</feature>
<evidence type="ECO:0000256" key="3">
    <source>
        <dbReference type="SAM" id="Phobius"/>
    </source>
</evidence>
<evidence type="ECO:0000313" key="6">
    <source>
        <dbReference type="Proteomes" id="UP001500909"/>
    </source>
</evidence>
<evidence type="ECO:0000259" key="4">
    <source>
        <dbReference type="Pfam" id="PF11611"/>
    </source>
</evidence>
<comment type="caution">
    <text evidence="5">The sequence shown here is derived from an EMBL/GenBank/DDBJ whole genome shotgun (WGS) entry which is preliminary data.</text>
</comment>
<keyword evidence="3" id="KW-1133">Transmembrane helix</keyword>
<dbReference type="Proteomes" id="UP001500909">
    <property type="component" value="Unassembled WGS sequence"/>
</dbReference>
<accession>A0ABN1A963</accession>
<dbReference type="InterPro" id="IPR029051">
    <property type="entry name" value="DUF4352"/>
</dbReference>
<feature type="transmembrane region" description="Helical" evidence="3">
    <location>
        <begin position="46"/>
        <end position="67"/>
    </location>
</feature>
<dbReference type="InterPro" id="IPR029050">
    <property type="entry name" value="Immunoprotect_excell_Ig-like"/>
</dbReference>
<reference evidence="5 6" key="1">
    <citation type="journal article" date="2019" name="Int. J. Syst. Evol. Microbiol.">
        <title>The Global Catalogue of Microorganisms (GCM) 10K type strain sequencing project: providing services to taxonomists for standard genome sequencing and annotation.</title>
        <authorList>
            <consortium name="The Broad Institute Genomics Platform"/>
            <consortium name="The Broad Institute Genome Sequencing Center for Infectious Disease"/>
            <person name="Wu L."/>
            <person name="Ma J."/>
        </authorList>
    </citation>
    <scope>NUCLEOTIDE SEQUENCE [LARGE SCALE GENOMIC DNA]</scope>
    <source>
        <strain evidence="5 6">JCM 4805</strain>
    </source>
</reference>
<protein>
    <recommendedName>
        <fullName evidence="4">DUF4352 domain-containing protein</fullName>
    </recommendedName>
</protein>
<feature type="transmembrane region" description="Helical" evidence="3">
    <location>
        <begin position="21"/>
        <end position="40"/>
    </location>
</feature>
<feature type="domain" description="DUF4352" evidence="4">
    <location>
        <begin position="158"/>
        <end position="262"/>
    </location>
</feature>
<evidence type="ECO:0000313" key="5">
    <source>
        <dbReference type="EMBL" id="GAA0470763.1"/>
    </source>
</evidence>
<name>A0ABN1A963_9ACTN</name>